<reference evidence="3 4" key="1">
    <citation type="submission" date="2019-07" db="EMBL/GenBank/DDBJ databases">
        <authorList>
            <person name="Kim J."/>
        </authorList>
    </citation>
    <scope>NUCLEOTIDE SEQUENCE [LARGE SCALE GENOMIC DNA]</scope>
    <source>
        <strain evidence="3 4">MJ1a</strain>
    </source>
</reference>
<dbReference type="Gene3D" id="2.60.40.3140">
    <property type="match status" value="1"/>
</dbReference>
<feature type="domain" description="DUF3857" evidence="2">
    <location>
        <begin position="62"/>
        <end position="217"/>
    </location>
</feature>
<feature type="chain" id="PRO_5021729753" evidence="1">
    <location>
        <begin position="19"/>
        <end position="631"/>
    </location>
</feature>
<feature type="signal peptide" evidence="1">
    <location>
        <begin position="1"/>
        <end position="18"/>
    </location>
</feature>
<dbReference type="Pfam" id="PF12969">
    <property type="entry name" value="DUF3857"/>
    <property type="match status" value="1"/>
</dbReference>
<organism evidence="3 4">
    <name type="scientific">Mucilaginibacter achroorhodeus</name>
    <dbReference type="NCBI Taxonomy" id="2599294"/>
    <lineage>
        <taxon>Bacteria</taxon>
        <taxon>Pseudomonadati</taxon>
        <taxon>Bacteroidota</taxon>
        <taxon>Sphingobacteriia</taxon>
        <taxon>Sphingobacteriales</taxon>
        <taxon>Sphingobacteriaceae</taxon>
        <taxon>Mucilaginibacter</taxon>
    </lineage>
</organism>
<proteinExistence type="predicted"/>
<dbReference type="OrthoDB" id="98874at2"/>
<gene>
    <name evidence="3" type="ORF">FPZ42_14820</name>
</gene>
<dbReference type="EMBL" id="VOEI01000005">
    <property type="protein sequence ID" value="TWR25018.1"/>
    <property type="molecule type" value="Genomic_DNA"/>
</dbReference>
<dbReference type="Proteomes" id="UP000318010">
    <property type="component" value="Unassembled WGS sequence"/>
</dbReference>
<comment type="caution">
    <text evidence="3">The sequence shown here is derived from an EMBL/GenBank/DDBJ whole genome shotgun (WGS) entry which is preliminary data.</text>
</comment>
<evidence type="ECO:0000313" key="3">
    <source>
        <dbReference type="EMBL" id="TWR25018.1"/>
    </source>
</evidence>
<dbReference type="Gene3D" id="2.60.120.1130">
    <property type="match status" value="1"/>
</dbReference>
<sequence length="631" mass="72921">MKPLYFILLICFSTICKAQTTPFGEVDVADLQLTGCSFEKNADAEILFDVAKVTSNDWTGVTMVRHQRIKIFNERGLPAATIKLNYFTDIALGIVKDIEAATYNLVDGKVEKTVLDKKQIYQQKVSKGVRQYVVVFPRVKAGSVIEYKFKWLSSIEYNYPVWKFQNKLPTKYSEYDAAFKSLRALGLLKNINRPLSLDTVYSEKYPRHVWVMKDVPSYTLEPYMHSVEDNLQYIAFRRPNAFYTWNAVVRAMMNDEDFGKQLDEPLEGEAEIYKRANEFKTDIAKIEYIFNTVKNTIKWNKSTSWYTDEGIKKAWLKKTGNSAEVNLILYHLLKGGGLSPTLAIAGDREIAEIRLDDPGYDRLEKTLVQVPLDSTQFLTLDASQKYNRYNFTPIEFLEQNMLTINPKNGFNDIVKLRNQYQWLEVTFVDAAIKDDGKLTGTTQLSSSFYRKVNKMEQYDRGGEKEYLDDLKAGNTKLSITDYKRYGMDVDTLPLREEFKFDVEAAVTDGDYIYFNPNSFTGLALNPFLNEVRVSDIDFIYLNRYNISGHYKLPGGYKIDALPKQFTLAMADNSIIFKRLIGEINGDIAVHYLINFNKTKFSHDEYEALYSFYKKMFELLNEQIVLKKVTKT</sequence>
<keyword evidence="4" id="KW-1185">Reference proteome</keyword>
<evidence type="ECO:0000313" key="4">
    <source>
        <dbReference type="Proteomes" id="UP000318010"/>
    </source>
</evidence>
<evidence type="ECO:0000259" key="2">
    <source>
        <dbReference type="Pfam" id="PF12969"/>
    </source>
</evidence>
<protein>
    <submittedName>
        <fullName evidence="3">DUF3857 domain-containing protein</fullName>
    </submittedName>
</protein>
<accession>A0A563U055</accession>
<dbReference type="AlphaFoldDB" id="A0A563U055"/>
<dbReference type="InterPro" id="IPR024618">
    <property type="entry name" value="DUF3857"/>
</dbReference>
<keyword evidence="1" id="KW-0732">Signal</keyword>
<dbReference type="RefSeq" id="WP_146272468.1">
    <property type="nucleotide sequence ID" value="NZ_VOEI01000005.1"/>
</dbReference>
<evidence type="ECO:0000256" key="1">
    <source>
        <dbReference type="SAM" id="SignalP"/>
    </source>
</evidence>
<name>A0A563U055_9SPHI</name>